<feature type="domain" description="ASCH" evidence="1">
    <location>
        <begin position="27"/>
        <end position="138"/>
    </location>
</feature>
<proteinExistence type="predicted"/>
<dbReference type="Gene3D" id="3.10.400.10">
    <property type="entry name" value="Sulfate adenylyltransferase"/>
    <property type="match status" value="1"/>
</dbReference>
<dbReference type="STRING" id="658057.SAMN04488032_113107"/>
<evidence type="ECO:0000259" key="1">
    <source>
        <dbReference type="SMART" id="SM01022"/>
    </source>
</evidence>
<dbReference type="EMBL" id="FWFW01000013">
    <property type="protein sequence ID" value="SLN63945.1"/>
    <property type="molecule type" value="Genomic_DNA"/>
</dbReference>
<protein>
    <submittedName>
        <fullName evidence="2">ASCH domain protein</fullName>
    </submittedName>
</protein>
<accession>A0A1Y5TKA9</accession>
<dbReference type="PANTHER" id="PTHR39203:SF1">
    <property type="entry name" value="CYTOPLASMIC PROTEIN"/>
    <property type="match status" value="1"/>
</dbReference>
<name>A0A1Y5TKA9_9RHOB</name>
<evidence type="ECO:0000313" key="2">
    <source>
        <dbReference type="EMBL" id="SLN63945.1"/>
    </source>
</evidence>
<reference evidence="2 3" key="1">
    <citation type="submission" date="2017-03" db="EMBL/GenBank/DDBJ databases">
        <authorList>
            <person name="Afonso C.L."/>
            <person name="Miller P.J."/>
            <person name="Scott M.A."/>
            <person name="Spackman E."/>
            <person name="Goraichik I."/>
            <person name="Dimitrov K.M."/>
            <person name="Suarez D.L."/>
            <person name="Swayne D.E."/>
        </authorList>
    </citation>
    <scope>NUCLEOTIDE SEQUENCE [LARGE SCALE GENOMIC DNA]</scope>
    <source>
        <strain evidence="2 3">CECT 7971</strain>
    </source>
</reference>
<dbReference type="PANTHER" id="PTHR39203">
    <property type="entry name" value="CYTOPLASMIC PROTEIN-RELATED"/>
    <property type="match status" value="1"/>
</dbReference>
<gene>
    <name evidence="2" type="ORF">PAM7971_03343</name>
</gene>
<dbReference type="RefSeq" id="WP_085850430.1">
    <property type="nucleotide sequence ID" value="NZ_FNZV01000013.1"/>
</dbReference>
<dbReference type="OrthoDB" id="9807542at2"/>
<dbReference type="SMART" id="SM01022">
    <property type="entry name" value="ASCH"/>
    <property type="match status" value="1"/>
</dbReference>
<sequence>MTDNNDSMEDLQVTYPGAGMFQLASNRTRCEQLNELVAEGKKTATCMPWSEFENDEGALPVAGRVDIIADWDGNPALIVRTLEVEKVKFRNVTPTMALREGEDSDIEGWRKRMTKKFGTQGKLDRDALLVFETFELVEDLGVR</sequence>
<dbReference type="Pfam" id="PF04266">
    <property type="entry name" value="ASCH"/>
    <property type="match status" value="1"/>
</dbReference>
<organism evidence="2 3">
    <name type="scientific">Pacificibacter marinus</name>
    <dbReference type="NCBI Taxonomy" id="658057"/>
    <lineage>
        <taxon>Bacteria</taxon>
        <taxon>Pseudomonadati</taxon>
        <taxon>Pseudomonadota</taxon>
        <taxon>Alphaproteobacteria</taxon>
        <taxon>Rhodobacterales</taxon>
        <taxon>Roseobacteraceae</taxon>
        <taxon>Pacificibacter</taxon>
    </lineage>
</organism>
<evidence type="ECO:0000313" key="3">
    <source>
        <dbReference type="Proteomes" id="UP000193307"/>
    </source>
</evidence>
<dbReference type="InterPro" id="IPR015947">
    <property type="entry name" value="PUA-like_sf"/>
</dbReference>
<dbReference type="SUPFAM" id="SSF88697">
    <property type="entry name" value="PUA domain-like"/>
    <property type="match status" value="1"/>
</dbReference>
<dbReference type="AlphaFoldDB" id="A0A1Y5TKA9"/>
<dbReference type="InterPro" id="IPR009326">
    <property type="entry name" value="DUF984"/>
</dbReference>
<dbReference type="InterPro" id="IPR007374">
    <property type="entry name" value="ASCH_domain"/>
</dbReference>
<keyword evidence="3" id="KW-1185">Reference proteome</keyword>
<dbReference type="Proteomes" id="UP000193307">
    <property type="component" value="Unassembled WGS sequence"/>
</dbReference>